<dbReference type="HAMAP" id="MF_02114">
    <property type="entry name" value="CofC"/>
    <property type="match status" value="1"/>
</dbReference>
<dbReference type="EC" id="2.7.7.106" evidence="5"/>
<protein>
    <recommendedName>
        <fullName evidence="5">3-phospho-D-glycerate guanylyltransferase</fullName>
        <shortName evidence="5">3PG guanylyltransferase</shortName>
        <ecNumber evidence="5">2.7.7.106</ecNumber>
    </recommendedName>
</protein>
<dbReference type="AlphaFoldDB" id="A0A031K696"/>
<dbReference type="GO" id="GO:0005525">
    <property type="term" value="F:GTP binding"/>
    <property type="evidence" value="ECO:0007669"/>
    <property type="project" value="UniProtKB-KW"/>
</dbReference>
<evidence type="ECO:0000256" key="3">
    <source>
        <dbReference type="ARBA" id="ARBA00022741"/>
    </source>
</evidence>
<evidence type="ECO:0000256" key="5">
    <source>
        <dbReference type="HAMAP-Rule" id="MF_02114"/>
    </source>
</evidence>
<evidence type="ECO:0000256" key="4">
    <source>
        <dbReference type="ARBA" id="ARBA00023134"/>
    </source>
</evidence>
<dbReference type="Gene3D" id="3.90.550.10">
    <property type="entry name" value="Spore Coat Polysaccharide Biosynthesis Protein SpsA, Chain A"/>
    <property type="match status" value="1"/>
</dbReference>
<dbReference type="NCBIfam" id="TIGR03552">
    <property type="entry name" value="F420_cofC"/>
    <property type="match status" value="1"/>
</dbReference>
<dbReference type="GO" id="GO:0043814">
    <property type="term" value="F:phospholactate guanylyltransferase activity"/>
    <property type="evidence" value="ECO:0007669"/>
    <property type="project" value="InterPro"/>
</dbReference>
<comment type="catalytic activity">
    <reaction evidence="5">
        <text>(2R)-3-phosphoglycerate + GTP + H(+) = 3-[(R)-glyceryl]-diphospho-5'-guanosine + diphosphate</text>
        <dbReference type="Rhea" id="RHEA:63440"/>
        <dbReference type="ChEBI" id="CHEBI:15378"/>
        <dbReference type="ChEBI" id="CHEBI:33019"/>
        <dbReference type="ChEBI" id="CHEBI:37565"/>
        <dbReference type="ChEBI" id="CHEBI:58272"/>
        <dbReference type="ChEBI" id="CHEBI:147306"/>
        <dbReference type="EC" id="2.7.7.106"/>
    </reaction>
</comment>
<dbReference type="RefSeq" id="WP_008831665.1">
    <property type="nucleotide sequence ID" value="NZ_JFYZ01000001.1"/>
</dbReference>
<keyword evidence="4 5" id="KW-0342">GTP-binding</keyword>
<dbReference type="Pfam" id="PF01983">
    <property type="entry name" value="CofC"/>
    <property type="match status" value="1"/>
</dbReference>
<dbReference type="SUPFAM" id="SSF53448">
    <property type="entry name" value="Nucleotide-diphospho-sugar transferases"/>
    <property type="match status" value="1"/>
</dbReference>
<comment type="pathway">
    <text evidence="5">Cofactor biosynthesis; coenzyme F420 biosynthesis.</text>
</comment>
<proteinExistence type="inferred from homology"/>
<dbReference type="GO" id="GO:0052645">
    <property type="term" value="P:F420-0 metabolic process"/>
    <property type="evidence" value="ECO:0007669"/>
    <property type="project" value="UniProtKB-UniRule"/>
</dbReference>
<dbReference type="EMBL" id="JFYZ01000001">
    <property type="protein sequence ID" value="EZP84765.1"/>
    <property type="molecule type" value="Genomic_DNA"/>
</dbReference>
<accession>A0A031K696</accession>
<evidence type="ECO:0000256" key="1">
    <source>
        <dbReference type="ARBA" id="ARBA00022679"/>
    </source>
</evidence>
<gene>
    <name evidence="5" type="primary">fbiD</name>
    <name evidence="6" type="ORF">BV97_00527</name>
</gene>
<evidence type="ECO:0000313" key="7">
    <source>
        <dbReference type="Proteomes" id="UP000024329"/>
    </source>
</evidence>
<comment type="caution">
    <text evidence="6">The sequence shown here is derived from an EMBL/GenBank/DDBJ whole genome shotgun (WGS) entry which is preliminary data.</text>
</comment>
<keyword evidence="2 5" id="KW-0548">Nucleotidyltransferase</keyword>
<dbReference type="PANTHER" id="PTHR40392:SF1">
    <property type="entry name" value="2-PHOSPHO-L-LACTATE GUANYLYLTRANSFERASE"/>
    <property type="match status" value="1"/>
</dbReference>
<organism evidence="6 7">
    <name type="scientific">Novosphingobium resinovorum</name>
    <dbReference type="NCBI Taxonomy" id="158500"/>
    <lineage>
        <taxon>Bacteria</taxon>
        <taxon>Pseudomonadati</taxon>
        <taxon>Pseudomonadota</taxon>
        <taxon>Alphaproteobacteria</taxon>
        <taxon>Sphingomonadales</taxon>
        <taxon>Sphingomonadaceae</taxon>
        <taxon>Novosphingobium</taxon>
    </lineage>
</organism>
<dbReference type="UniPathway" id="UPA00071"/>
<dbReference type="PANTHER" id="PTHR40392">
    <property type="entry name" value="2-PHOSPHO-L-LACTATE GUANYLYLTRANSFERASE"/>
    <property type="match status" value="1"/>
</dbReference>
<dbReference type="eggNOG" id="COG1920">
    <property type="taxonomic scope" value="Bacteria"/>
</dbReference>
<dbReference type="Proteomes" id="UP000024329">
    <property type="component" value="Unassembled WGS sequence"/>
</dbReference>
<dbReference type="PATRIC" id="fig|158500.4.peg.544"/>
<dbReference type="STRING" id="158500.BES08_02695"/>
<evidence type="ECO:0000256" key="2">
    <source>
        <dbReference type="ARBA" id="ARBA00022695"/>
    </source>
</evidence>
<sequence>MTIWALIPVKARGRGKTRLAPALPPHERDRLVEAMLSRVIEAAAGAVDRTILLGPPRGALPFIFDDGDGLNAALENALAILSRGAPPDRLIVIAGDLPRLDAQDLRQLAALPACTLGIATDRHGTGTNALSLPLPKAAGFRFQYGAGSAGLHRAAAETLGLNAVTITTSGLAKDIDEPADLADAEHLFALAN</sequence>
<reference evidence="6 7" key="1">
    <citation type="submission" date="2014-03" db="EMBL/GenBank/DDBJ databases">
        <title>Whole genome sequence of Novosphingobium resinovorum KF1.</title>
        <authorList>
            <person name="Gan H.M."/>
            <person name="Gan H.Y."/>
            <person name="Chew T.H."/>
            <person name="Savka M.A."/>
        </authorList>
    </citation>
    <scope>NUCLEOTIDE SEQUENCE [LARGE SCALE GENOMIC DNA]</scope>
    <source>
        <strain evidence="6 7">KF1</strain>
    </source>
</reference>
<dbReference type="InterPro" id="IPR029044">
    <property type="entry name" value="Nucleotide-diphossugar_trans"/>
</dbReference>
<comment type="similarity">
    <text evidence="5">Belongs to the CofC family.</text>
</comment>
<evidence type="ECO:0000313" key="6">
    <source>
        <dbReference type="EMBL" id="EZP84765.1"/>
    </source>
</evidence>
<keyword evidence="3 5" id="KW-0547">Nucleotide-binding</keyword>
<name>A0A031K696_9SPHN</name>
<comment type="function">
    <text evidence="5">Guanylyltransferase that catalyzes the activation of (2R)-3-phosphoglycerate (3PG) as 3-[(R)-glyceryl]-diphospho-5'-guanosine, via the condensation of 3PG with GTP. It is involved in the biosynthesis of a derivative of the hydride carrier cofactor coenzyme F420, 3PG-F420.</text>
</comment>
<keyword evidence="1 5" id="KW-0808">Transferase</keyword>
<dbReference type="InterPro" id="IPR002835">
    <property type="entry name" value="CofC"/>
</dbReference>